<dbReference type="PIRSF" id="PIRSF004729">
    <property type="entry name" value="MutL"/>
    <property type="match status" value="1"/>
</dbReference>
<dbReference type="EMBL" id="JAGGKC010000009">
    <property type="protein sequence ID" value="MBP1918853.1"/>
    <property type="molecule type" value="Genomic_DNA"/>
</dbReference>
<comment type="caution">
    <text evidence="1">The sequence shown here is derived from an EMBL/GenBank/DDBJ whole genome shotgun (WGS) entry which is preliminary data.</text>
</comment>
<evidence type="ECO:0000313" key="2">
    <source>
        <dbReference type="Proteomes" id="UP001519271"/>
    </source>
</evidence>
<dbReference type="NCBIfam" id="NF040744">
    <property type="entry name" value="ornith_Or-4"/>
    <property type="match status" value="1"/>
</dbReference>
<gene>
    <name evidence="1" type="ORF">J2Z34_001333</name>
</gene>
<dbReference type="Pfam" id="PF13941">
    <property type="entry name" value="MutL"/>
    <property type="match status" value="1"/>
</dbReference>
<keyword evidence="2" id="KW-1185">Reference proteome</keyword>
<evidence type="ECO:0000313" key="1">
    <source>
        <dbReference type="EMBL" id="MBP1918853.1"/>
    </source>
</evidence>
<proteinExistence type="predicted"/>
<dbReference type="NCBIfam" id="TIGR01319">
    <property type="entry name" value="glmL_fam"/>
    <property type="match status" value="1"/>
</dbReference>
<protein>
    <submittedName>
        <fullName evidence="1">Uncharacterized protein (TIGR01319 family)</fullName>
    </submittedName>
</protein>
<accession>A0ABS4G2S8</accession>
<dbReference type="RefSeq" id="WP_209459076.1">
    <property type="nucleotide sequence ID" value="NZ_JAGGKC010000009.1"/>
</dbReference>
<organism evidence="1 2">
    <name type="scientific">Youngiibacter multivorans</name>
    <dbReference type="NCBI Taxonomy" id="937251"/>
    <lineage>
        <taxon>Bacteria</taxon>
        <taxon>Bacillati</taxon>
        <taxon>Bacillota</taxon>
        <taxon>Clostridia</taxon>
        <taxon>Eubacteriales</taxon>
        <taxon>Clostridiaceae</taxon>
        <taxon>Youngiibacter</taxon>
    </lineage>
</organism>
<dbReference type="InterPro" id="IPR006230">
    <property type="entry name" value="MutL"/>
</dbReference>
<sequence>MECDVLVAEIGSTTTKLNAFKEIDGRWQYLGQGQGATTVAEGDVTIGLKNASEDLCFRLGCSEITGKEFLASSSAAGGLRMTVHGLVQDMTVKAAREAALGAGANVSLVTSGKLRKSDIEKLKSISPNIIMIAGGLDFGERETSLHNARVIRESGLKAPVIYAGNIENQDEIRSILDGYEGKVYIVDNVYPRIDVLNVEPARRVIQKVFEEHIMEAPGMHKVREMVNGRIMPTPGAVMEAAKLLYESLGDLLVIDVGGATTDVHSVAEGSEEISRILMAPEPLAKRTVEGDLGVYVNRWNLADLIGIDELEKEFGKVASELVRDLRPIPSEELELRMASRLAEKAVEVSVRRHAGVTRHLYGEAGGRRMAAEGKDLTSVRHIIGTGGALSRLQGGRHILEGIQRIGKGTELLPKNEAEVHLDTRYIMASVGVMAGSYREGALELLKWSLEI</sequence>
<name>A0ABS4G2S8_9CLOT</name>
<dbReference type="Proteomes" id="UP001519271">
    <property type="component" value="Unassembled WGS sequence"/>
</dbReference>
<reference evidence="1 2" key="1">
    <citation type="submission" date="2021-03" db="EMBL/GenBank/DDBJ databases">
        <title>Genomic Encyclopedia of Type Strains, Phase IV (KMG-IV): sequencing the most valuable type-strain genomes for metagenomic binning, comparative biology and taxonomic classification.</title>
        <authorList>
            <person name="Goeker M."/>
        </authorList>
    </citation>
    <scope>NUCLEOTIDE SEQUENCE [LARGE SCALE GENOMIC DNA]</scope>
    <source>
        <strain evidence="1 2">DSM 6139</strain>
    </source>
</reference>